<dbReference type="RefSeq" id="YP_010092289.1">
    <property type="nucleotide sequence ID" value="NC_055728.1"/>
</dbReference>
<protein>
    <recommendedName>
        <fullName evidence="1">Bacteriophage T5 Orf172 DNA-binding domain-containing protein</fullName>
    </recommendedName>
</protein>
<dbReference type="Proteomes" id="UP000225074">
    <property type="component" value="Genome"/>
</dbReference>
<evidence type="ECO:0000259" key="1">
    <source>
        <dbReference type="SMART" id="SM00974"/>
    </source>
</evidence>
<dbReference type="SMART" id="SM00974">
    <property type="entry name" value="T5orf172"/>
    <property type="match status" value="1"/>
</dbReference>
<sequence length="177" mass="21077">MRNDIDWSQIDLAVNSGLLSYKDFDITPELIEKVAYLKLHDINEFKNKKLPKQTSLWNLYCRTAALNLLKFKDNFDITKNYNQAFIYIMVDKRHPNLYKIGRSIEPDVRAATANTFSPYKTYEILSFRYSQNAINLERYFHDKYKDNSEGGEWFFFHDILTVIQDLNRHCTNFKLPI</sequence>
<dbReference type="EMBL" id="MF036692">
    <property type="protein sequence ID" value="ARW58111.1"/>
    <property type="molecule type" value="Genomic_DNA"/>
</dbReference>
<reference evidence="2 3" key="1">
    <citation type="submission" date="2017-05" db="EMBL/GenBank/DDBJ databases">
        <title>Environmental T4-family bacteriophages evolve to escape abortive infection via multiple routes in a bacterial host employing #altruistic suicide# through Type III toxin-antitoxin systems.</title>
        <authorList>
            <person name="Chen B."/>
            <person name="Akusobi C."/>
            <person name="Fang X."/>
            <person name="Salmond G.P.C."/>
        </authorList>
    </citation>
    <scope>NUCLEOTIDE SEQUENCE [LARGE SCALE GENOMIC DNA]</scope>
</reference>
<dbReference type="Pfam" id="PF13455">
    <property type="entry name" value="MUG113"/>
    <property type="match status" value="1"/>
</dbReference>
<feature type="domain" description="Bacteriophage T5 Orf172 DNA-binding" evidence="1">
    <location>
        <begin position="92"/>
        <end position="166"/>
    </location>
</feature>
<dbReference type="InterPro" id="IPR018306">
    <property type="entry name" value="Phage_T5_Orf172_DNA-bd"/>
</dbReference>
<dbReference type="GeneID" id="65109699"/>
<dbReference type="KEGG" id="vg:65109699"/>
<evidence type="ECO:0000313" key="3">
    <source>
        <dbReference type="Proteomes" id="UP000225074"/>
    </source>
</evidence>
<proteinExistence type="predicted"/>
<name>A0A1Z1LZ45_9CAUD</name>
<keyword evidence="3" id="KW-1185">Reference proteome</keyword>
<organism evidence="2 3">
    <name type="scientific">Serratia phage X20</name>
    <dbReference type="NCBI Taxonomy" id="2006942"/>
    <lineage>
        <taxon>Viruses</taxon>
        <taxon>Duplodnaviria</taxon>
        <taxon>Heunggongvirae</taxon>
        <taxon>Uroviricota</taxon>
        <taxon>Caudoviricetes</taxon>
        <taxon>Pantevenvirales</taxon>
        <taxon>Straboviridae</taxon>
        <taxon>Tevenvirinae</taxon>
        <taxon>Winklervirus</taxon>
        <taxon>Winklervirus xtwenty</taxon>
    </lineage>
</organism>
<accession>A0A1Z1LZ45</accession>
<evidence type="ECO:0000313" key="2">
    <source>
        <dbReference type="EMBL" id="ARW58111.1"/>
    </source>
</evidence>